<evidence type="ECO:0000313" key="1">
    <source>
        <dbReference type="EMBL" id="QTX31393.1"/>
    </source>
</evidence>
<dbReference type="EMBL" id="CP072943">
    <property type="protein sequence ID" value="QTX31393.1"/>
    <property type="molecule type" value="Genomic_DNA"/>
</dbReference>
<gene>
    <name evidence="1" type="ORF">KAR29_08365</name>
</gene>
<evidence type="ECO:0000313" key="2">
    <source>
        <dbReference type="Proteomes" id="UP000671879"/>
    </source>
</evidence>
<dbReference type="Proteomes" id="UP000671879">
    <property type="component" value="Chromosome"/>
</dbReference>
<dbReference type="KEGG" id="aram:KAR29_08365"/>
<dbReference type="RefSeq" id="WP_274372549.1">
    <property type="nucleotide sequence ID" value="NZ_CP072943.1"/>
</dbReference>
<reference evidence="2" key="1">
    <citation type="submission" date="2021-04" db="EMBL/GenBank/DDBJ databases">
        <title>A novel Synergistetes isolate from a pyrite-forming mixed culture.</title>
        <authorList>
            <person name="Bunk B."/>
            <person name="Sproer C."/>
            <person name="Spring S."/>
            <person name="Pester M."/>
        </authorList>
    </citation>
    <scope>NUCLEOTIDE SEQUENCE [LARGE SCALE GENOMIC DNA]</scope>
    <source>
        <strain evidence="2">J.5.4.2-T.3.5.2</strain>
    </source>
</reference>
<keyword evidence="2" id="KW-1185">Reference proteome</keyword>
<proteinExistence type="predicted"/>
<sequence length="70" mass="8413">MATEEERPDWKAFRDEVLDRARERGDDGFLRYASSMTDRAWRHVVEEGVFSPSQAEERLRGFYLEDLKFR</sequence>
<protein>
    <submittedName>
        <fullName evidence="1">Uncharacterized protein</fullName>
    </submittedName>
</protein>
<accession>A0A9Q7AKY9</accession>
<dbReference type="AlphaFoldDB" id="A0A9Q7AKY9"/>
<name>A0A9Q7AKY9_9BACT</name>
<organism evidence="1 2">
    <name type="scientific">Aminithiophilus ramosus</name>
    <dbReference type="NCBI Taxonomy" id="3029084"/>
    <lineage>
        <taxon>Bacteria</taxon>
        <taxon>Thermotogati</taxon>
        <taxon>Synergistota</taxon>
        <taxon>Synergistia</taxon>
        <taxon>Synergistales</taxon>
        <taxon>Aminithiophilaceae</taxon>
        <taxon>Aminithiophilus</taxon>
    </lineage>
</organism>